<sequence length="169" mass="18918">MTKADANRMLRVSLVSSAVTNLGFALLWGACCSALIAWQMFSLERFHGFHLSDLIVLYGVGASSGWLVAAVGLFGVRRLFWRNWLLYLLAVTLLATATVAVTSGLFALQYRSFYAQWHEHAFTRIWILQFLFTSASAVYQFLVIGLRYYFPLGMPLLLGAAAILVRSVR</sequence>
<accession>A0A7W6PQK6</accession>
<keyword evidence="1" id="KW-1133">Transmembrane helix</keyword>
<name>A0A7W6PQK6_9HYPH</name>
<comment type="caution">
    <text evidence="2">The sequence shown here is derived from an EMBL/GenBank/DDBJ whole genome shotgun (WGS) entry which is preliminary data.</text>
</comment>
<evidence type="ECO:0000313" key="3">
    <source>
        <dbReference type="Proteomes" id="UP000519897"/>
    </source>
</evidence>
<feature type="transmembrane region" description="Helical" evidence="1">
    <location>
        <begin position="55"/>
        <end position="74"/>
    </location>
</feature>
<reference evidence="2 3" key="1">
    <citation type="submission" date="2020-08" db="EMBL/GenBank/DDBJ databases">
        <title>Genomic Encyclopedia of Type Strains, Phase IV (KMG-IV): sequencing the most valuable type-strain genomes for metagenomic binning, comparative biology and taxonomic classification.</title>
        <authorList>
            <person name="Goeker M."/>
        </authorList>
    </citation>
    <scope>NUCLEOTIDE SEQUENCE [LARGE SCALE GENOMIC DNA]</scope>
    <source>
        <strain evidence="2 3">DSM 29514</strain>
    </source>
</reference>
<evidence type="ECO:0000313" key="2">
    <source>
        <dbReference type="EMBL" id="MBB4142002.1"/>
    </source>
</evidence>
<protein>
    <submittedName>
        <fullName evidence="2">Uncharacterized protein</fullName>
    </submittedName>
</protein>
<dbReference type="EMBL" id="JACIEC010000001">
    <property type="protein sequence ID" value="MBB4142002.1"/>
    <property type="molecule type" value="Genomic_DNA"/>
</dbReference>
<feature type="transmembrane region" description="Helical" evidence="1">
    <location>
        <begin position="22"/>
        <end position="43"/>
    </location>
</feature>
<keyword evidence="1" id="KW-0812">Transmembrane</keyword>
<proteinExistence type="predicted"/>
<evidence type="ECO:0000256" key="1">
    <source>
        <dbReference type="SAM" id="Phobius"/>
    </source>
</evidence>
<feature type="transmembrane region" description="Helical" evidence="1">
    <location>
        <begin position="148"/>
        <end position="165"/>
    </location>
</feature>
<keyword evidence="3" id="KW-1185">Reference proteome</keyword>
<feature type="transmembrane region" description="Helical" evidence="1">
    <location>
        <begin position="86"/>
        <end position="109"/>
    </location>
</feature>
<feature type="transmembrane region" description="Helical" evidence="1">
    <location>
        <begin position="121"/>
        <end position="142"/>
    </location>
</feature>
<organism evidence="2 3">
    <name type="scientific">Rhizobium rhizoryzae</name>
    <dbReference type="NCBI Taxonomy" id="451876"/>
    <lineage>
        <taxon>Bacteria</taxon>
        <taxon>Pseudomonadati</taxon>
        <taxon>Pseudomonadota</taxon>
        <taxon>Alphaproteobacteria</taxon>
        <taxon>Hyphomicrobiales</taxon>
        <taxon>Rhizobiaceae</taxon>
        <taxon>Rhizobium/Agrobacterium group</taxon>
        <taxon>Rhizobium</taxon>
    </lineage>
</organism>
<dbReference type="AlphaFoldDB" id="A0A7W6PQK6"/>
<keyword evidence="1" id="KW-0472">Membrane</keyword>
<dbReference type="RefSeq" id="WP_062554323.1">
    <property type="nucleotide sequence ID" value="NZ_CP049250.1"/>
</dbReference>
<dbReference type="PROSITE" id="PS51257">
    <property type="entry name" value="PROKAR_LIPOPROTEIN"/>
    <property type="match status" value="1"/>
</dbReference>
<gene>
    <name evidence="2" type="ORF">GGQ72_000501</name>
</gene>
<dbReference type="Proteomes" id="UP000519897">
    <property type="component" value="Unassembled WGS sequence"/>
</dbReference>